<dbReference type="PANTHER" id="PTHR43133:SF50">
    <property type="entry name" value="ECF RNA POLYMERASE SIGMA FACTOR SIGM"/>
    <property type="match status" value="1"/>
</dbReference>
<dbReference type="PROSITE" id="PS01063">
    <property type="entry name" value="SIGMA70_ECF"/>
    <property type="match status" value="1"/>
</dbReference>
<dbReference type="Gene3D" id="1.10.1740.10">
    <property type="match status" value="1"/>
</dbReference>
<gene>
    <name evidence="9" type="ORF">JF888_07325</name>
</gene>
<evidence type="ECO:0000256" key="3">
    <source>
        <dbReference type="ARBA" id="ARBA00023082"/>
    </source>
</evidence>
<dbReference type="PANTHER" id="PTHR43133">
    <property type="entry name" value="RNA POLYMERASE ECF-TYPE SIGMA FACTO"/>
    <property type="match status" value="1"/>
</dbReference>
<evidence type="ECO:0000313" key="10">
    <source>
        <dbReference type="Proteomes" id="UP000620075"/>
    </source>
</evidence>
<keyword evidence="2 6" id="KW-0805">Transcription regulation</keyword>
<dbReference type="CDD" id="cd06171">
    <property type="entry name" value="Sigma70_r4"/>
    <property type="match status" value="1"/>
</dbReference>
<keyword evidence="5 6" id="KW-0804">Transcription</keyword>
<dbReference type="GO" id="GO:0006352">
    <property type="term" value="P:DNA-templated transcription initiation"/>
    <property type="evidence" value="ECO:0007669"/>
    <property type="project" value="InterPro"/>
</dbReference>
<dbReference type="AlphaFoldDB" id="A0A934KJ24"/>
<sequence length="184" mass="20603">MAESTASPKELDPVSQFPLLYQREYSAVYRTVRAIVLDASEAEDVTQDSFAKAYRARARYRPTAPVGAWLHRIAVNTALSHLRRRRLARLLPARLFQPADDRDYLRSEARDACEVALAELSPQLRAAVVLQYFHDYSREETARILGIPSGTVASRTAKAMALMRAKMTSPEQIPLVVSSLSRNG</sequence>
<accession>A0A934KJ24</accession>
<dbReference type="RefSeq" id="WP_338178239.1">
    <property type="nucleotide sequence ID" value="NZ_JAEKNQ010000029.1"/>
</dbReference>
<evidence type="ECO:0000313" key="9">
    <source>
        <dbReference type="EMBL" id="MBJ7602985.1"/>
    </source>
</evidence>
<dbReference type="SUPFAM" id="SSF88659">
    <property type="entry name" value="Sigma3 and sigma4 domains of RNA polymerase sigma factors"/>
    <property type="match status" value="1"/>
</dbReference>
<feature type="domain" description="RNA polymerase sigma-70 region 2" evidence="7">
    <location>
        <begin position="20"/>
        <end position="86"/>
    </location>
</feature>
<comment type="similarity">
    <text evidence="1 6">Belongs to the sigma-70 factor family. ECF subfamily.</text>
</comment>
<feature type="domain" description="RNA polymerase sigma factor 70 region 4 type 2" evidence="8">
    <location>
        <begin position="115"/>
        <end position="162"/>
    </location>
</feature>
<protein>
    <recommendedName>
        <fullName evidence="6">RNA polymerase sigma factor</fullName>
    </recommendedName>
</protein>
<proteinExistence type="inferred from homology"/>
<name>A0A934KJ24_9BACT</name>
<dbReference type="Proteomes" id="UP000620075">
    <property type="component" value="Unassembled WGS sequence"/>
</dbReference>
<evidence type="ECO:0000256" key="2">
    <source>
        <dbReference type="ARBA" id="ARBA00023015"/>
    </source>
</evidence>
<evidence type="ECO:0000256" key="1">
    <source>
        <dbReference type="ARBA" id="ARBA00010641"/>
    </source>
</evidence>
<dbReference type="InterPro" id="IPR036388">
    <property type="entry name" value="WH-like_DNA-bd_sf"/>
</dbReference>
<dbReference type="InterPro" id="IPR013249">
    <property type="entry name" value="RNA_pol_sigma70_r4_t2"/>
</dbReference>
<evidence type="ECO:0000256" key="5">
    <source>
        <dbReference type="ARBA" id="ARBA00023163"/>
    </source>
</evidence>
<reference evidence="9 10" key="1">
    <citation type="submission" date="2020-10" db="EMBL/GenBank/DDBJ databases">
        <title>Ca. Dormibacterota MAGs.</title>
        <authorList>
            <person name="Montgomery K."/>
        </authorList>
    </citation>
    <scope>NUCLEOTIDE SEQUENCE [LARGE SCALE GENOMIC DNA]</scope>
    <source>
        <strain evidence="9">SC8811_S16_3</strain>
    </source>
</reference>
<dbReference type="InterPro" id="IPR007627">
    <property type="entry name" value="RNA_pol_sigma70_r2"/>
</dbReference>
<dbReference type="SUPFAM" id="SSF88946">
    <property type="entry name" value="Sigma2 domain of RNA polymerase sigma factors"/>
    <property type="match status" value="1"/>
</dbReference>
<evidence type="ECO:0000256" key="4">
    <source>
        <dbReference type="ARBA" id="ARBA00023125"/>
    </source>
</evidence>
<dbReference type="EMBL" id="JAEKNQ010000029">
    <property type="protein sequence ID" value="MBJ7602985.1"/>
    <property type="molecule type" value="Genomic_DNA"/>
</dbReference>
<dbReference type="InterPro" id="IPR013325">
    <property type="entry name" value="RNA_pol_sigma_r2"/>
</dbReference>
<dbReference type="GO" id="GO:0003677">
    <property type="term" value="F:DNA binding"/>
    <property type="evidence" value="ECO:0007669"/>
    <property type="project" value="UniProtKB-KW"/>
</dbReference>
<comment type="caution">
    <text evidence="9">The sequence shown here is derived from an EMBL/GenBank/DDBJ whole genome shotgun (WGS) entry which is preliminary data.</text>
</comment>
<keyword evidence="3 6" id="KW-0731">Sigma factor</keyword>
<dbReference type="GO" id="GO:0006950">
    <property type="term" value="P:response to stress"/>
    <property type="evidence" value="ECO:0007669"/>
    <property type="project" value="UniProtKB-ARBA"/>
</dbReference>
<dbReference type="Gene3D" id="1.10.10.10">
    <property type="entry name" value="Winged helix-like DNA-binding domain superfamily/Winged helix DNA-binding domain"/>
    <property type="match status" value="1"/>
</dbReference>
<dbReference type="InterPro" id="IPR039425">
    <property type="entry name" value="RNA_pol_sigma-70-like"/>
</dbReference>
<keyword evidence="4 6" id="KW-0238">DNA-binding</keyword>
<dbReference type="Pfam" id="PF04542">
    <property type="entry name" value="Sigma70_r2"/>
    <property type="match status" value="1"/>
</dbReference>
<dbReference type="Pfam" id="PF08281">
    <property type="entry name" value="Sigma70_r4_2"/>
    <property type="match status" value="1"/>
</dbReference>
<dbReference type="GO" id="GO:0016987">
    <property type="term" value="F:sigma factor activity"/>
    <property type="evidence" value="ECO:0007669"/>
    <property type="project" value="UniProtKB-KW"/>
</dbReference>
<dbReference type="InterPro" id="IPR013324">
    <property type="entry name" value="RNA_pol_sigma_r3/r4-like"/>
</dbReference>
<evidence type="ECO:0000256" key="6">
    <source>
        <dbReference type="RuleBase" id="RU000716"/>
    </source>
</evidence>
<evidence type="ECO:0000259" key="8">
    <source>
        <dbReference type="Pfam" id="PF08281"/>
    </source>
</evidence>
<dbReference type="NCBIfam" id="TIGR02937">
    <property type="entry name" value="sigma70-ECF"/>
    <property type="match status" value="1"/>
</dbReference>
<organism evidence="9 10">
    <name type="scientific">Candidatus Dormiibacter inghamiae</name>
    <dbReference type="NCBI Taxonomy" id="3127013"/>
    <lineage>
        <taxon>Bacteria</taxon>
        <taxon>Bacillati</taxon>
        <taxon>Candidatus Dormiibacterota</taxon>
        <taxon>Candidatus Dormibacteria</taxon>
        <taxon>Candidatus Dormibacterales</taxon>
        <taxon>Candidatus Dormibacteraceae</taxon>
        <taxon>Candidatus Dormiibacter</taxon>
    </lineage>
</organism>
<evidence type="ECO:0000259" key="7">
    <source>
        <dbReference type="Pfam" id="PF04542"/>
    </source>
</evidence>
<dbReference type="InterPro" id="IPR014284">
    <property type="entry name" value="RNA_pol_sigma-70_dom"/>
</dbReference>
<dbReference type="InterPro" id="IPR000838">
    <property type="entry name" value="RNA_pol_sigma70_ECF_CS"/>
</dbReference>